<feature type="domain" description="HAUS augmin-like complex subunit 6 N-terminal" evidence="3">
    <location>
        <begin position="15"/>
        <end position="219"/>
    </location>
</feature>
<keyword evidence="5" id="KW-1185">Reference proteome</keyword>
<dbReference type="GeneID" id="25278976"/>
<dbReference type="VEuPathDB" id="FungiDB:A1O9_04043"/>
<dbReference type="STRING" id="1182545.A0A072PGE8"/>
<keyword evidence="2" id="KW-0732">Signal</keyword>
<evidence type="ECO:0000313" key="5">
    <source>
        <dbReference type="Proteomes" id="UP000027920"/>
    </source>
</evidence>
<organism evidence="4 5">
    <name type="scientific">Exophiala aquamarina CBS 119918</name>
    <dbReference type="NCBI Taxonomy" id="1182545"/>
    <lineage>
        <taxon>Eukaryota</taxon>
        <taxon>Fungi</taxon>
        <taxon>Dikarya</taxon>
        <taxon>Ascomycota</taxon>
        <taxon>Pezizomycotina</taxon>
        <taxon>Eurotiomycetes</taxon>
        <taxon>Chaetothyriomycetidae</taxon>
        <taxon>Chaetothyriales</taxon>
        <taxon>Herpotrichiellaceae</taxon>
        <taxon>Exophiala</taxon>
    </lineage>
</organism>
<dbReference type="AlphaFoldDB" id="A0A072PGE8"/>
<feature type="region of interest" description="Disordered" evidence="1">
    <location>
        <begin position="323"/>
        <end position="346"/>
    </location>
</feature>
<dbReference type="Pfam" id="PF14661">
    <property type="entry name" value="HAUS6_N"/>
    <property type="match status" value="1"/>
</dbReference>
<evidence type="ECO:0000313" key="4">
    <source>
        <dbReference type="EMBL" id="KEF59199.1"/>
    </source>
</evidence>
<dbReference type="OrthoDB" id="5575722at2759"/>
<sequence length="360" mass="40369">MDNQWKPRSSLAIFVSALHLLDLDTLPDWPSITVSTFHVTSNDKSASKNLQARIKATEWALYQLFRLYSSETTRQVLSPNFPPKTPIQSLSLRAALFKTLSELKKNGRLPRESILRKTMLDECKGDKFEDLLSAFSMLVLRKFLADGGRKVLGICNSARPEHVVPLIIAHHVSLQTNLQKRERLGADARIHAKSLETWRANLAVRLQALSNRQPEESNDEAFSQVSDYAFREKVVYAFAADPRWVSFLFEGNVGKTSTPQPPNEDTFLKWQFGIAVAEPNPPILQANQPMSQLRGLISQHRVRIEHLEALQMSLLGSDTSAPSVTLAKAPTPARARTPEKGVSGQRFTKHQVLDLTSTPE</sequence>
<accession>A0A072PGE8</accession>
<reference evidence="4 5" key="1">
    <citation type="submission" date="2013-03" db="EMBL/GenBank/DDBJ databases">
        <title>The Genome Sequence of Exophiala aquamarina CBS 119918.</title>
        <authorList>
            <consortium name="The Broad Institute Genomics Platform"/>
            <person name="Cuomo C."/>
            <person name="de Hoog S."/>
            <person name="Gorbushina A."/>
            <person name="Walker B."/>
            <person name="Young S.K."/>
            <person name="Zeng Q."/>
            <person name="Gargeya S."/>
            <person name="Fitzgerald M."/>
            <person name="Haas B."/>
            <person name="Abouelleil A."/>
            <person name="Allen A.W."/>
            <person name="Alvarado L."/>
            <person name="Arachchi H.M."/>
            <person name="Berlin A.M."/>
            <person name="Chapman S.B."/>
            <person name="Gainer-Dewar J."/>
            <person name="Goldberg J."/>
            <person name="Griggs A."/>
            <person name="Gujja S."/>
            <person name="Hansen M."/>
            <person name="Howarth C."/>
            <person name="Imamovic A."/>
            <person name="Ireland A."/>
            <person name="Larimer J."/>
            <person name="McCowan C."/>
            <person name="Murphy C."/>
            <person name="Pearson M."/>
            <person name="Poon T.W."/>
            <person name="Priest M."/>
            <person name="Roberts A."/>
            <person name="Saif S."/>
            <person name="Shea T."/>
            <person name="Sisk P."/>
            <person name="Sykes S."/>
            <person name="Wortman J."/>
            <person name="Nusbaum C."/>
            <person name="Birren B."/>
        </authorList>
    </citation>
    <scope>NUCLEOTIDE SEQUENCE [LARGE SCALE GENOMIC DNA]</scope>
    <source>
        <strain evidence="4 5">CBS 119918</strain>
    </source>
</reference>
<proteinExistence type="predicted"/>
<feature type="chain" id="PRO_5001681586" description="HAUS augmin-like complex subunit 6 N-terminal domain-containing protein" evidence="2">
    <location>
        <begin position="24"/>
        <end position="360"/>
    </location>
</feature>
<comment type="caution">
    <text evidence="4">The sequence shown here is derived from an EMBL/GenBank/DDBJ whole genome shotgun (WGS) entry which is preliminary data.</text>
</comment>
<dbReference type="HOGENOM" id="CLU_698298_0_0_1"/>
<dbReference type="EMBL" id="AMGV01000003">
    <property type="protein sequence ID" value="KEF59199.1"/>
    <property type="molecule type" value="Genomic_DNA"/>
</dbReference>
<dbReference type="Proteomes" id="UP000027920">
    <property type="component" value="Unassembled WGS sequence"/>
</dbReference>
<name>A0A072PGE8_9EURO</name>
<feature type="signal peptide" evidence="2">
    <location>
        <begin position="1"/>
        <end position="23"/>
    </location>
</feature>
<evidence type="ECO:0000256" key="1">
    <source>
        <dbReference type="SAM" id="MobiDB-lite"/>
    </source>
</evidence>
<evidence type="ECO:0000259" key="3">
    <source>
        <dbReference type="Pfam" id="PF14661"/>
    </source>
</evidence>
<protein>
    <recommendedName>
        <fullName evidence="3">HAUS augmin-like complex subunit 6 N-terminal domain-containing protein</fullName>
    </recommendedName>
</protein>
<gene>
    <name evidence="4" type="ORF">A1O9_04043</name>
</gene>
<evidence type="ECO:0000256" key="2">
    <source>
        <dbReference type="SAM" id="SignalP"/>
    </source>
</evidence>
<dbReference type="RefSeq" id="XP_013261789.1">
    <property type="nucleotide sequence ID" value="XM_013406335.1"/>
</dbReference>
<dbReference type="InterPro" id="IPR028163">
    <property type="entry name" value="HAUS_6_N"/>
</dbReference>